<dbReference type="Gene3D" id="3.40.50.300">
    <property type="entry name" value="P-loop containing nucleotide triphosphate hydrolases"/>
    <property type="match status" value="2"/>
</dbReference>
<dbReference type="PANTHER" id="PTHR43788:SF8">
    <property type="entry name" value="DNA-BINDING PROTEIN SMUBP-2"/>
    <property type="match status" value="1"/>
</dbReference>
<sequence>MTIVESERERLQAILEFWHQIEFFIPFDVSARAESRKNRMSFWLHVQSLEDDTDKARRPVIPEEKEVSGFTIFFGIFDKSETTQTTAKFCLPPEELVSYEDTERSEMEGDTCFASLDLNTAGHPLFETFAISTLPWALGKAQKGDLAALSTSAFVQSMQHLKELLFNFQEQRRLDDLEGEAEHALTPNEILALNTLLQDWAEFTPKGDRPVALVELRLRDKRNRQLALSEQSPENADNLKEEADDDDDGEAEQDIGILNSFYLEDLERAITTVQEGNIPDALKQYLTPLSPEKRVDLYTHAGHRTLLEMLHPRNLNHGRWSSEPHHAMSLMQQFAINSAAQIRESGGVFSVNGPPGTGKTTLLRDIISDTIVKRARILSTLPSAGKAFQGKSKSISFQRGKPAHVSTLIPELTGFEMVVASSNNAAVENISRDLPKRESVAQGSTIEYLQTVAHKVAAQTPKGSFTQLEDKDVPWGLISSVLGNARNRRQFADRFNFEAEDNKNAKLKEDEKPFQTIWGWIKSYQGPSFAQAAKDFKDFKDADSALKARLEGYIRLADLFAEIGHISLEDFCIDIARAIRDAEDDRQKAELIQSTVTTEINDLEAQLLELKEHERLLDRTAPAWWHALLPTHTGRSYRASKAKNAREQIVITDHLVHLRRSLKEARSIFDEASQQLQQHKIQHAARVKLWHNKRDELAQLRLALGDPDIPAEPSDLEKDHFQIAGLWHSDDLAQQRTLLFESVLRLQAAWLAEVGRSKGGFGGNIVAINRLLSSNLPMDRKMIAVLWQSFFMIVPVVSTTFASFARQFQGLATGDLGWLFIDEAGQAVPQAAVGALLRARRAVIIGDPLQIEPVFTLLTAFIRTLAALSPFTSNEDYAPTRVSVQTLADRSNRFGTVVARDGEADLWIGSPLRVHRRCVDPMFSLANDIAYDGKMVFGLADRSSSNDIAPRFGSSAWIDIKGLVAGKQNVPEQVNFIVDVLIASVRRDGNLPMLYIITPFKEIKFALITAIEQAAWISSDGQRIPRPSKLKAWMKERVGTVHTFQGKEENAVFMVLGTDATRQGATKWAASKPNLLNVAVTRARHRIFVVGDYDIWRTHPYFETAATMLPSISQSGFLTRMG</sequence>
<dbReference type="GO" id="GO:0043139">
    <property type="term" value="F:5'-3' DNA helicase activity"/>
    <property type="evidence" value="ECO:0007669"/>
    <property type="project" value="TreeGrafter"/>
</dbReference>
<keyword evidence="4" id="KW-0347">Helicase</keyword>
<dbReference type="InterPro" id="IPR041679">
    <property type="entry name" value="DNA2/NAM7-like_C"/>
</dbReference>
<evidence type="ECO:0000256" key="4">
    <source>
        <dbReference type="ARBA" id="ARBA00022806"/>
    </source>
</evidence>
<accession>A0AAW9FA13</accession>
<feature type="compositionally biased region" description="Acidic residues" evidence="6">
    <location>
        <begin position="242"/>
        <end position="251"/>
    </location>
</feature>
<evidence type="ECO:0000256" key="6">
    <source>
        <dbReference type="SAM" id="MobiDB-lite"/>
    </source>
</evidence>
<evidence type="ECO:0000259" key="7">
    <source>
        <dbReference type="Pfam" id="PF13086"/>
    </source>
</evidence>
<keyword evidence="2" id="KW-0547">Nucleotide-binding</keyword>
<dbReference type="Pfam" id="PF13087">
    <property type="entry name" value="AAA_12"/>
    <property type="match status" value="1"/>
</dbReference>
<dbReference type="PANTHER" id="PTHR43788">
    <property type="entry name" value="DNA2/NAM7 HELICASE FAMILY MEMBER"/>
    <property type="match status" value="1"/>
</dbReference>
<dbReference type="InterPro" id="IPR041677">
    <property type="entry name" value="DNA2/NAM7_AAA_11"/>
</dbReference>
<dbReference type="InterPro" id="IPR027417">
    <property type="entry name" value="P-loop_NTPase"/>
</dbReference>
<evidence type="ECO:0000256" key="1">
    <source>
        <dbReference type="ARBA" id="ARBA00007913"/>
    </source>
</evidence>
<dbReference type="SUPFAM" id="SSF52540">
    <property type="entry name" value="P-loop containing nucleoside triphosphate hydrolases"/>
    <property type="match status" value="1"/>
</dbReference>
<dbReference type="AlphaFoldDB" id="A0AAW9FA13"/>
<dbReference type="EMBL" id="JAVRAF010000001">
    <property type="protein sequence ID" value="MDX8302076.1"/>
    <property type="molecule type" value="Genomic_DNA"/>
</dbReference>
<reference evidence="9" key="1">
    <citation type="journal article" date="2023" name="Phytobiomes J">
        <title>Deciphering the key players within the bacterial microbiota associated with aerial crown gall tumors on rhododendron: Insights into the gallobiome.</title>
        <authorList>
            <person name="Kuzmanovic N."/>
            <person name="Nesme J."/>
            <person name="Wolf J."/>
            <person name="Neumann-Schaal M."/>
            <person name="Petersen J."/>
            <person name="Fernandez-Gnecco G."/>
            <person name="Sproeer C."/>
            <person name="Bunk B."/>
            <person name="Overmann J."/>
            <person name="Sorensen S.J."/>
            <person name="Idczak E."/>
            <person name="Smalla K."/>
        </authorList>
    </citation>
    <scope>NUCLEOTIDE SEQUENCE</scope>
    <source>
        <strain evidence="9">Rho-11.1</strain>
    </source>
</reference>
<evidence type="ECO:0000259" key="8">
    <source>
        <dbReference type="Pfam" id="PF13087"/>
    </source>
</evidence>
<gene>
    <name evidence="9" type="ORF">RMR22_07450</name>
</gene>
<protein>
    <submittedName>
        <fullName evidence="9">AAA domain-containing protein</fullName>
    </submittedName>
</protein>
<feature type="domain" description="DNA2/NAM7 helicase helicase" evidence="7">
    <location>
        <begin position="795"/>
        <end position="854"/>
    </location>
</feature>
<name>A0AAW9FA13_9HYPH</name>
<evidence type="ECO:0000256" key="3">
    <source>
        <dbReference type="ARBA" id="ARBA00022801"/>
    </source>
</evidence>
<comment type="caution">
    <text evidence="9">The sequence shown here is derived from an EMBL/GenBank/DDBJ whole genome shotgun (WGS) entry which is preliminary data.</text>
</comment>
<comment type="similarity">
    <text evidence="1">Belongs to the DNA2/NAM7 helicase family.</text>
</comment>
<keyword evidence="3" id="KW-0378">Hydrolase</keyword>
<dbReference type="GO" id="GO:0016787">
    <property type="term" value="F:hydrolase activity"/>
    <property type="evidence" value="ECO:0007669"/>
    <property type="project" value="UniProtKB-KW"/>
</dbReference>
<keyword evidence="5" id="KW-0067">ATP-binding</keyword>
<evidence type="ECO:0000256" key="5">
    <source>
        <dbReference type="ARBA" id="ARBA00022840"/>
    </source>
</evidence>
<dbReference type="InterPro" id="IPR050534">
    <property type="entry name" value="Coronavir_polyprotein_1ab"/>
</dbReference>
<proteinExistence type="inferred from homology"/>
<organism evidence="9">
    <name type="scientific">Agrobacterium rosae</name>
    <dbReference type="NCBI Taxonomy" id="1972867"/>
    <lineage>
        <taxon>Bacteria</taxon>
        <taxon>Pseudomonadati</taxon>
        <taxon>Pseudomonadota</taxon>
        <taxon>Alphaproteobacteria</taxon>
        <taxon>Hyphomicrobiales</taxon>
        <taxon>Rhizobiaceae</taxon>
        <taxon>Rhizobium/Agrobacterium group</taxon>
        <taxon>Agrobacterium</taxon>
    </lineage>
</organism>
<evidence type="ECO:0000313" key="9">
    <source>
        <dbReference type="EMBL" id="MDX8302076.1"/>
    </source>
</evidence>
<dbReference type="Pfam" id="PF13086">
    <property type="entry name" value="AAA_11"/>
    <property type="match status" value="1"/>
</dbReference>
<dbReference type="GO" id="GO:0005524">
    <property type="term" value="F:ATP binding"/>
    <property type="evidence" value="ECO:0007669"/>
    <property type="project" value="UniProtKB-KW"/>
</dbReference>
<feature type="domain" description="DNA2/NAM7 helicase-like C-terminal" evidence="8">
    <location>
        <begin position="913"/>
        <end position="1093"/>
    </location>
</feature>
<evidence type="ECO:0000256" key="2">
    <source>
        <dbReference type="ARBA" id="ARBA00022741"/>
    </source>
</evidence>
<feature type="region of interest" description="Disordered" evidence="6">
    <location>
        <begin position="225"/>
        <end position="251"/>
    </location>
</feature>